<dbReference type="Proteomes" id="UP000558284">
    <property type="component" value="Unassembled WGS sequence"/>
</dbReference>
<dbReference type="Gene3D" id="3.55.50.30">
    <property type="match status" value="1"/>
</dbReference>
<gene>
    <name evidence="3" type="ORF">H0241_19440</name>
</gene>
<comment type="caution">
    <text evidence="3">The sequence shown here is derived from an EMBL/GenBank/DDBJ whole genome shotgun (WGS) entry which is preliminary data.</text>
</comment>
<proteinExistence type="predicted"/>
<evidence type="ECO:0000259" key="2">
    <source>
        <dbReference type="Pfam" id="PF03958"/>
    </source>
</evidence>
<feature type="compositionally biased region" description="Basic and acidic residues" evidence="1">
    <location>
        <begin position="225"/>
        <end position="234"/>
    </location>
</feature>
<sequence length="234" mass="25798">MHGTLNLSIILHNLKRLLCVGFFLFTGIHTTLGVPLSLPAAPYRYTVLDQDLSAALQEFGNNLNISVNISAEVRGRIRGRMPDLPAREFLDRLAELYDLQWYYDGLVLYVSAAKEAQTRMLVLTPLRFDTFKAALDQLDISDDRYVVRPAPGNGLVMVSGPPRFVALVEQTFNGLVAEAQAHPRAAAAPTKESVLILFRGSSTMVVRDGRPEASYSSDVPQQDEVGGKPEPTQK</sequence>
<feature type="domain" description="NolW-like" evidence="2">
    <location>
        <begin position="118"/>
        <end position="179"/>
    </location>
</feature>
<accession>A0A838B6K0</accession>
<feature type="region of interest" description="Disordered" evidence="1">
    <location>
        <begin position="209"/>
        <end position="234"/>
    </location>
</feature>
<dbReference type="RefSeq" id="WP_181059352.1">
    <property type="nucleotide sequence ID" value="NZ_JACDTY010000009.1"/>
</dbReference>
<name>A0A838B6K0_9HYPH</name>
<evidence type="ECO:0000313" key="4">
    <source>
        <dbReference type="Proteomes" id="UP000558284"/>
    </source>
</evidence>
<dbReference type="InterPro" id="IPR038591">
    <property type="entry name" value="NolW-like_sf"/>
</dbReference>
<dbReference type="InterPro" id="IPR005644">
    <property type="entry name" value="NolW-like"/>
</dbReference>
<dbReference type="Gene3D" id="3.30.1370.120">
    <property type="match status" value="1"/>
</dbReference>
<evidence type="ECO:0000256" key="1">
    <source>
        <dbReference type="SAM" id="MobiDB-lite"/>
    </source>
</evidence>
<organism evidence="3 4">
    <name type="scientific">Mesorhizobium neociceri</name>
    <dbReference type="NCBI Taxonomy" id="1307853"/>
    <lineage>
        <taxon>Bacteria</taxon>
        <taxon>Pseudomonadati</taxon>
        <taxon>Pseudomonadota</taxon>
        <taxon>Alphaproteobacteria</taxon>
        <taxon>Hyphomicrobiales</taxon>
        <taxon>Phyllobacteriaceae</taxon>
        <taxon>Mesorhizobium</taxon>
    </lineage>
</organism>
<reference evidence="3 4" key="1">
    <citation type="submission" date="2020-07" db="EMBL/GenBank/DDBJ databases">
        <title>Definition of the novel symbiovar canariense within Mesorhizobium novociceri, a new species of genus Mesorhizobium nodulating Cicer canariense in the Caldera de Taburiente National Park (La Palma, Canary Islands).</title>
        <authorList>
            <person name="Leon-Barrios M."/>
            <person name="Perez-Yepez J."/>
            <person name="Flores-Felix J.D."/>
            <person name="Ramirez-Baena M.H."/>
            <person name="Pulido-Suarez L."/>
            <person name="Igual J.M."/>
            <person name="Velazquez E."/>
            <person name="Peix A."/>
        </authorList>
    </citation>
    <scope>NUCLEOTIDE SEQUENCE [LARGE SCALE GENOMIC DNA]</scope>
    <source>
        <strain evidence="3 4">CCANP35</strain>
    </source>
</reference>
<protein>
    <submittedName>
        <fullName evidence="3">Nodulation protein NolW</fullName>
    </submittedName>
</protein>
<keyword evidence="4" id="KW-1185">Reference proteome</keyword>
<dbReference type="Pfam" id="PF03958">
    <property type="entry name" value="Secretin_N"/>
    <property type="match status" value="1"/>
</dbReference>
<dbReference type="EMBL" id="JACDTY010000009">
    <property type="protein sequence ID" value="MBA1142418.1"/>
    <property type="molecule type" value="Genomic_DNA"/>
</dbReference>
<evidence type="ECO:0000313" key="3">
    <source>
        <dbReference type="EMBL" id="MBA1142418.1"/>
    </source>
</evidence>
<dbReference type="AlphaFoldDB" id="A0A838B6K0"/>